<dbReference type="InterPro" id="IPR005247">
    <property type="entry name" value="YbhB_YbcL/LppC-like"/>
</dbReference>
<evidence type="ECO:0000256" key="2">
    <source>
        <dbReference type="SAM" id="SignalP"/>
    </source>
</evidence>
<evidence type="ECO:0000313" key="3">
    <source>
        <dbReference type="EMBL" id="UWD33885.1"/>
    </source>
</evidence>
<protein>
    <submittedName>
        <fullName evidence="3">YbhB/YbcL family Raf kinase inhibitor-like protein</fullName>
    </submittedName>
</protein>
<dbReference type="SUPFAM" id="SSF49777">
    <property type="entry name" value="PEBP-like"/>
    <property type="match status" value="1"/>
</dbReference>
<name>A0ABY5TTH1_9BACT</name>
<dbReference type="GO" id="GO:0004860">
    <property type="term" value="F:protein kinase inhibitor activity"/>
    <property type="evidence" value="ECO:0007669"/>
    <property type="project" value="UniProtKB-KW"/>
</dbReference>
<dbReference type="Proteomes" id="UP001058364">
    <property type="component" value="Chromosome"/>
</dbReference>
<dbReference type="Pfam" id="PF01161">
    <property type="entry name" value="PBP"/>
    <property type="match status" value="1"/>
</dbReference>
<keyword evidence="4" id="KW-1185">Reference proteome</keyword>
<evidence type="ECO:0000256" key="1">
    <source>
        <dbReference type="SAM" id="MobiDB-lite"/>
    </source>
</evidence>
<feature type="region of interest" description="Disordered" evidence="1">
    <location>
        <begin position="29"/>
        <end position="85"/>
    </location>
</feature>
<dbReference type="CDD" id="cd00865">
    <property type="entry name" value="PEBP_bact_arch"/>
    <property type="match status" value="1"/>
</dbReference>
<dbReference type="InterPro" id="IPR008914">
    <property type="entry name" value="PEBP"/>
</dbReference>
<reference evidence="3" key="1">
    <citation type="submission" date="2022-08" db="EMBL/GenBank/DDBJ databases">
        <title>Complete genome sequence of Mycoplasma molare type strain H 542.</title>
        <authorList>
            <person name="Spergser J."/>
        </authorList>
    </citation>
    <scope>NUCLEOTIDE SEQUENCE</scope>
    <source>
        <strain evidence="3">H 542</strain>
    </source>
</reference>
<dbReference type="PROSITE" id="PS51257">
    <property type="entry name" value="PROKAR_LIPOPROTEIN"/>
    <property type="match status" value="1"/>
</dbReference>
<accession>A0ABY5TTH1</accession>
<dbReference type="EMBL" id="CP103423">
    <property type="protein sequence ID" value="UWD33885.1"/>
    <property type="molecule type" value="Genomic_DNA"/>
</dbReference>
<proteinExistence type="predicted"/>
<dbReference type="Gene3D" id="3.90.280.10">
    <property type="entry name" value="PEBP-like"/>
    <property type="match status" value="2"/>
</dbReference>
<keyword evidence="3" id="KW-0649">Protein kinase inhibitor</keyword>
<dbReference type="RefSeq" id="WP_027123549.1">
    <property type="nucleotide sequence ID" value="NZ_CP103423.1"/>
</dbReference>
<feature type="chain" id="PRO_5046407754" evidence="2">
    <location>
        <begin position="33"/>
        <end position="464"/>
    </location>
</feature>
<organism evidence="3 4">
    <name type="scientific">Mesomycoplasma molare</name>
    <dbReference type="NCBI Taxonomy" id="171288"/>
    <lineage>
        <taxon>Bacteria</taxon>
        <taxon>Bacillati</taxon>
        <taxon>Mycoplasmatota</taxon>
        <taxon>Mycoplasmoidales</taxon>
        <taxon>Metamycoplasmataceae</taxon>
        <taxon>Mesomycoplasma</taxon>
    </lineage>
</organism>
<feature type="compositionally biased region" description="Polar residues" evidence="1">
    <location>
        <begin position="30"/>
        <end position="47"/>
    </location>
</feature>
<feature type="compositionally biased region" description="Low complexity" evidence="1">
    <location>
        <begin position="58"/>
        <end position="74"/>
    </location>
</feature>
<sequence>MKFKNKKLIIGGTFLTSLSLVTLVSCGSPVLSQPSSSNTDNSETKSPTTENKKDNKDNNNNSTSNETSTSKETNGSVEEQKSETKLTITSSAIVQGVLNDRKYISHHDESTLSRGQSLPLSWNSIKDAKSYAVIMLDKTATEVVGKVYTHWGIFNIPANKTQLEDNYSETVKNDSNIKQMVTSGQEANEKTYIGPNPPTEHIYEVRVYALNSENINVSSSDGNFYLNNFLSETKDKIISEGVLTFSYGPENKTNGNLYATENIGKINIESNALENNLLKNGYFKESNESNTENLKTIPFEWNKIEGASSYLVWLEDYSDSNREKNFVSILWGRINIENPTEGNKVVITEENFNSQNVTNNILNSSYISPYASYGMDPEQPRNNENANKFLLPEATGDKSNNIYVLRVLALNKKLTKQNNQANPSEMPSFDEYGHPPINKDVLGSYLLEAKQSVIAEGSLIFKLK</sequence>
<dbReference type="InterPro" id="IPR036610">
    <property type="entry name" value="PEBP-like_sf"/>
</dbReference>
<keyword evidence="2" id="KW-0732">Signal</keyword>
<dbReference type="NCBIfam" id="TIGR00481">
    <property type="entry name" value="YbhB/YbcL family Raf kinase inhibitor-like protein"/>
    <property type="match status" value="1"/>
</dbReference>
<gene>
    <name evidence="3" type="ORF">NX772_02120</name>
</gene>
<feature type="signal peptide" evidence="2">
    <location>
        <begin position="1"/>
        <end position="32"/>
    </location>
</feature>
<evidence type="ECO:0000313" key="4">
    <source>
        <dbReference type="Proteomes" id="UP001058364"/>
    </source>
</evidence>